<evidence type="ECO:0000256" key="2">
    <source>
        <dbReference type="SAM" id="Phobius"/>
    </source>
</evidence>
<name>A0A9D1M8Z2_9BACT</name>
<organism evidence="3 4">
    <name type="scientific">Candidatus Gallibacteroides avistercoris</name>
    <dbReference type="NCBI Taxonomy" id="2840833"/>
    <lineage>
        <taxon>Bacteria</taxon>
        <taxon>Pseudomonadati</taxon>
        <taxon>Bacteroidota</taxon>
        <taxon>Bacteroidia</taxon>
        <taxon>Bacteroidales</taxon>
        <taxon>Bacteroidaceae</taxon>
        <taxon>Bacteroidaceae incertae sedis</taxon>
        <taxon>Candidatus Gallibacteroides</taxon>
    </lineage>
</organism>
<accession>A0A9D1M8Z2</accession>
<evidence type="ECO:0000313" key="3">
    <source>
        <dbReference type="EMBL" id="HIU55876.1"/>
    </source>
</evidence>
<sequence length="100" mass="12349">MKERLFAYWSAIRTKVSIWRLFVVAFIFIMVFIDNNSLIQRYEYNKKIKELQKEIKHYNQIIEEGRLQLEELRSNDDNLEKFAREKFLMKKPNEDIFLIE</sequence>
<dbReference type="AlphaFoldDB" id="A0A9D1M8Z2"/>
<reference evidence="3" key="1">
    <citation type="submission" date="2020-10" db="EMBL/GenBank/DDBJ databases">
        <authorList>
            <person name="Gilroy R."/>
        </authorList>
    </citation>
    <scope>NUCLEOTIDE SEQUENCE</scope>
    <source>
        <strain evidence="3">CHK158-818</strain>
    </source>
</reference>
<keyword evidence="1" id="KW-0175">Coiled coil</keyword>
<dbReference type="EMBL" id="DVNA01000198">
    <property type="protein sequence ID" value="HIU55876.1"/>
    <property type="molecule type" value="Genomic_DNA"/>
</dbReference>
<feature type="transmembrane region" description="Helical" evidence="2">
    <location>
        <begin position="18"/>
        <end position="39"/>
    </location>
</feature>
<comment type="caution">
    <text evidence="3">The sequence shown here is derived from an EMBL/GenBank/DDBJ whole genome shotgun (WGS) entry which is preliminary data.</text>
</comment>
<dbReference type="Pfam" id="PF04977">
    <property type="entry name" value="DivIC"/>
    <property type="match status" value="1"/>
</dbReference>
<keyword evidence="2" id="KW-0812">Transmembrane</keyword>
<dbReference type="InterPro" id="IPR007060">
    <property type="entry name" value="FtsL/DivIC"/>
</dbReference>
<keyword evidence="2" id="KW-0472">Membrane</keyword>
<keyword evidence="2" id="KW-1133">Transmembrane helix</keyword>
<gene>
    <name evidence="3" type="ORF">IAB03_08750</name>
</gene>
<evidence type="ECO:0000256" key="1">
    <source>
        <dbReference type="SAM" id="Coils"/>
    </source>
</evidence>
<evidence type="ECO:0000313" key="4">
    <source>
        <dbReference type="Proteomes" id="UP000824112"/>
    </source>
</evidence>
<protein>
    <submittedName>
        <fullName evidence="3">Septum formation initiator family protein</fullName>
    </submittedName>
</protein>
<proteinExistence type="predicted"/>
<reference evidence="3" key="2">
    <citation type="journal article" date="2021" name="PeerJ">
        <title>Extensive microbial diversity within the chicken gut microbiome revealed by metagenomics and culture.</title>
        <authorList>
            <person name="Gilroy R."/>
            <person name="Ravi A."/>
            <person name="Getino M."/>
            <person name="Pursley I."/>
            <person name="Horton D.L."/>
            <person name="Alikhan N.F."/>
            <person name="Baker D."/>
            <person name="Gharbi K."/>
            <person name="Hall N."/>
            <person name="Watson M."/>
            <person name="Adriaenssens E.M."/>
            <person name="Foster-Nyarko E."/>
            <person name="Jarju S."/>
            <person name="Secka A."/>
            <person name="Antonio M."/>
            <person name="Oren A."/>
            <person name="Chaudhuri R.R."/>
            <person name="La Ragione R."/>
            <person name="Hildebrand F."/>
            <person name="Pallen M.J."/>
        </authorList>
    </citation>
    <scope>NUCLEOTIDE SEQUENCE</scope>
    <source>
        <strain evidence="3">CHK158-818</strain>
    </source>
</reference>
<feature type="coiled-coil region" evidence="1">
    <location>
        <begin position="41"/>
        <end position="75"/>
    </location>
</feature>
<dbReference type="Proteomes" id="UP000824112">
    <property type="component" value="Unassembled WGS sequence"/>
</dbReference>